<sequence length="120" mass="14008">MTGQKERACPCGHTDKLKENIETLLTPEYSTDQEWLQYAGILYYAVDGHGHKFQTSTVLRLNDPQMGELIHWLHYHLKGSNPPPALYHLEMLLNNLEYLRGGRHYLYNSIYQITRLEAHP</sequence>
<evidence type="ECO:0000313" key="1">
    <source>
        <dbReference type="EMBL" id="RGB90240.1"/>
    </source>
</evidence>
<dbReference type="EMBL" id="QVES01000001">
    <property type="protein sequence ID" value="RGB90240.1"/>
    <property type="molecule type" value="Genomic_DNA"/>
</dbReference>
<proteinExistence type="predicted"/>
<organism evidence="1 2">
    <name type="scientific">Faecalibacterium prausnitzii</name>
    <dbReference type="NCBI Taxonomy" id="853"/>
    <lineage>
        <taxon>Bacteria</taxon>
        <taxon>Bacillati</taxon>
        <taxon>Bacillota</taxon>
        <taxon>Clostridia</taxon>
        <taxon>Eubacteriales</taxon>
        <taxon>Oscillospiraceae</taxon>
        <taxon>Faecalibacterium</taxon>
    </lineage>
</organism>
<gene>
    <name evidence="1" type="ORF">DWZ25_00170</name>
</gene>
<dbReference type="AlphaFoldDB" id="A0A3E2U2A4"/>
<protein>
    <submittedName>
        <fullName evidence="1">Uncharacterized protein</fullName>
    </submittedName>
</protein>
<accession>A0A3E2U2A4</accession>
<name>A0A3E2U2A4_9FIRM</name>
<dbReference type="Proteomes" id="UP000260782">
    <property type="component" value="Unassembled WGS sequence"/>
</dbReference>
<reference evidence="1 2" key="1">
    <citation type="submission" date="2018-08" db="EMBL/GenBank/DDBJ databases">
        <title>A genome reference for cultivated species of the human gut microbiota.</title>
        <authorList>
            <person name="Zou Y."/>
            <person name="Xue W."/>
            <person name="Luo G."/>
        </authorList>
    </citation>
    <scope>NUCLEOTIDE SEQUENCE [LARGE SCALE GENOMIC DNA]</scope>
    <source>
        <strain evidence="1 2">AF31-14AC</strain>
    </source>
</reference>
<dbReference type="RefSeq" id="WP_117529350.1">
    <property type="nucleotide sequence ID" value="NZ_QVES01000001.1"/>
</dbReference>
<evidence type="ECO:0000313" key="2">
    <source>
        <dbReference type="Proteomes" id="UP000260782"/>
    </source>
</evidence>
<comment type="caution">
    <text evidence="1">The sequence shown here is derived from an EMBL/GenBank/DDBJ whole genome shotgun (WGS) entry which is preliminary data.</text>
</comment>